<dbReference type="Pfam" id="PF00263">
    <property type="entry name" value="Secretin"/>
    <property type="match status" value="1"/>
</dbReference>
<evidence type="ECO:0000256" key="1">
    <source>
        <dbReference type="RuleBase" id="RU004003"/>
    </source>
</evidence>
<evidence type="ECO:0000313" key="4">
    <source>
        <dbReference type="Proteomes" id="UP000644507"/>
    </source>
</evidence>
<comment type="similarity">
    <text evidence="1">Belongs to the bacterial secretin family.</text>
</comment>
<dbReference type="Proteomes" id="UP000644507">
    <property type="component" value="Unassembled WGS sequence"/>
</dbReference>
<evidence type="ECO:0000313" key="3">
    <source>
        <dbReference type="EMBL" id="GHC66120.1"/>
    </source>
</evidence>
<reference evidence="3" key="2">
    <citation type="submission" date="2020-09" db="EMBL/GenBank/DDBJ databases">
        <authorList>
            <person name="Sun Q."/>
            <person name="Kim S."/>
        </authorList>
    </citation>
    <scope>NUCLEOTIDE SEQUENCE</scope>
    <source>
        <strain evidence="3">KCTC 12988</strain>
    </source>
</reference>
<dbReference type="GO" id="GO:0009306">
    <property type="term" value="P:protein secretion"/>
    <property type="evidence" value="ECO:0007669"/>
    <property type="project" value="InterPro"/>
</dbReference>
<dbReference type="AlphaFoldDB" id="A0A918WPP8"/>
<feature type="domain" description="Type II/III secretion system secretin-like" evidence="2">
    <location>
        <begin position="93"/>
        <end position="244"/>
    </location>
</feature>
<protein>
    <recommendedName>
        <fullName evidence="2">Type II/III secretion system secretin-like domain-containing protein</fullName>
    </recommendedName>
</protein>
<evidence type="ECO:0000259" key="2">
    <source>
        <dbReference type="Pfam" id="PF00263"/>
    </source>
</evidence>
<name>A0A918WPP8_9BACT</name>
<sequence length="280" mass="30585">MHLEKILSRSLVIVSTGLILNACGPSESKVAARTQEQLPTLAGRDTAFRFQCYLIQTPPDFSLLEDQKEAHLAGVYSQAEGDKLVERLRRRRGFEVLSQPTVTTRDGKSGTVSVVREMIFPTEYDPPVVSTGKLGTGTSFPVTPSAPSEFESRELGFTASFVGRVKGAQELEVEFDIKRSAFLGFINYGSPILTEGSGLFGNPVKVVVSENRIEMPVFDQRKIASTVSLTPGQYLAIGGLAREDFASLEEVTQPWRPDTDRKPHGLLALIRVDAVPAGKD</sequence>
<reference evidence="3" key="1">
    <citation type="journal article" date="2014" name="Int. J. Syst. Evol. Microbiol.">
        <title>Complete genome sequence of Corynebacterium casei LMG S-19264T (=DSM 44701T), isolated from a smear-ripened cheese.</title>
        <authorList>
            <consortium name="US DOE Joint Genome Institute (JGI-PGF)"/>
            <person name="Walter F."/>
            <person name="Albersmeier A."/>
            <person name="Kalinowski J."/>
            <person name="Ruckert C."/>
        </authorList>
    </citation>
    <scope>NUCLEOTIDE SEQUENCE</scope>
    <source>
        <strain evidence="3">KCTC 12988</strain>
    </source>
</reference>
<organism evidence="3 4">
    <name type="scientific">Roseibacillus persicicus</name>
    <dbReference type="NCBI Taxonomy" id="454148"/>
    <lineage>
        <taxon>Bacteria</taxon>
        <taxon>Pseudomonadati</taxon>
        <taxon>Verrucomicrobiota</taxon>
        <taxon>Verrucomicrobiia</taxon>
        <taxon>Verrucomicrobiales</taxon>
        <taxon>Verrucomicrobiaceae</taxon>
        <taxon>Roseibacillus</taxon>
    </lineage>
</organism>
<keyword evidence="4" id="KW-1185">Reference proteome</keyword>
<proteinExistence type="inferred from homology"/>
<accession>A0A918WPP8</accession>
<dbReference type="InterPro" id="IPR004846">
    <property type="entry name" value="T2SS/T3SS_dom"/>
</dbReference>
<gene>
    <name evidence="3" type="ORF">GCM10007100_37450</name>
</gene>
<dbReference type="EMBL" id="BMXI01000020">
    <property type="protein sequence ID" value="GHC66120.1"/>
    <property type="molecule type" value="Genomic_DNA"/>
</dbReference>
<comment type="caution">
    <text evidence="3">The sequence shown here is derived from an EMBL/GenBank/DDBJ whole genome shotgun (WGS) entry which is preliminary data.</text>
</comment>